<reference evidence="2" key="1">
    <citation type="journal article" date="2015" name="Nature">
        <title>Complex archaea that bridge the gap between prokaryotes and eukaryotes.</title>
        <authorList>
            <person name="Spang A."/>
            <person name="Saw J.H."/>
            <person name="Jorgensen S.L."/>
            <person name="Zaremba-Niedzwiedzka K."/>
            <person name="Martijn J."/>
            <person name="Lind A.E."/>
            <person name="van Eijk R."/>
            <person name="Schleper C."/>
            <person name="Guy L."/>
            <person name="Ettema T.J."/>
        </authorList>
    </citation>
    <scope>NUCLEOTIDE SEQUENCE</scope>
</reference>
<feature type="region of interest" description="Disordered" evidence="1">
    <location>
        <begin position="435"/>
        <end position="462"/>
    </location>
</feature>
<accession>A0A0F9TPU2</accession>
<feature type="compositionally biased region" description="Polar residues" evidence="1">
    <location>
        <begin position="443"/>
        <end position="457"/>
    </location>
</feature>
<protein>
    <recommendedName>
        <fullName evidence="3">Phage portal protein</fullName>
    </recommendedName>
</protein>
<evidence type="ECO:0008006" key="3">
    <source>
        <dbReference type="Google" id="ProtNLM"/>
    </source>
</evidence>
<gene>
    <name evidence="2" type="ORF">LCGC14_0625850</name>
</gene>
<comment type="caution">
    <text evidence="2">The sequence shown here is derived from an EMBL/GenBank/DDBJ whole genome shotgun (WGS) entry which is preliminary data.</text>
</comment>
<dbReference type="EMBL" id="LAZR01001078">
    <property type="protein sequence ID" value="KKN51121.1"/>
    <property type="molecule type" value="Genomic_DNA"/>
</dbReference>
<sequence length="480" mass="55606">MGGLLPSFYITFMHFNFNEPNRERYPEIGMRASLGFVKNIYDPIVRVREPLSDYQTMLALMRRDNDLVTASDIITDFSTYRGYDFIRGNRDQRDKLRDKFEDLNWLPVDKNLKQSCFWYGDAFLEQRDLDNKGKVDELHPLETTEMRIAFDKHGELDPQKAYVQRPFRLTGLTKDQILDKELSQGVWFSEDQVIHFRAKWVGSQVYSYNPLESATTAISTKLYASNYLMNIFINMPPSYLIHLAGAGEKQRKELKADIQQGKTNYKKNILISSSSDPSSKIQVEKIESPLDPNLQIVQKWLKREVLKVTRVPMSWVEESASENRGITESQQRPFDVKIISLQRDPFEVQINRKLLPALGFKTKGTGAESKVRFKYNTTSFKEETEILQNAGLLRDMGLKPKSLVNYLDNRGILGLDPDDFEEEQSQKNVELNPSRQRMDKNTQDMTNKLDSQGVSKQGEQKAKEISMRTLNFGKYPYVHS</sequence>
<organism evidence="2">
    <name type="scientific">marine sediment metagenome</name>
    <dbReference type="NCBI Taxonomy" id="412755"/>
    <lineage>
        <taxon>unclassified sequences</taxon>
        <taxon>metagenomes</taxon>
        <taxon>ecological metagenomes</taxon>
    </lineage>
</organism>
<evidence type="ECO:0000313" key="2">
    <source>
        <dbReference type="EMBL" id="KKN51121.1"/>
    </source>
</evidence>
<name>A0A0F9TPU2_9ZZZZ</name>
<dbReference type="InterPro" id="IPR006944">
    <property type="entry name" value="Phage/GTA_portal"/>
</dbReference>
<dbReference type="AlphaFoldDB" id="A0A0F9TPU2"/>
<proteinExistence type="predicted"/>
<dbReference type="Pfam" id="PF04860">
    <property type="entry name" value="Phage_portal"/>
    <property type="match status" value="1"/>
</dbReference>
<evidence type="ECO:0000256" key="1">
    <source>
        <dbReference type="SAM" id="MobiDB-lite"/>
    </source>
</evidence>